<feature type="transmembrane region" description="Helical" evidence="1">
    <location>
        <begin position="48"/>
        <end position="69"/>
    </location>
</feature>
<proteinExistence type="predicted"/>
<evidence type="ECO:0000256" key="1">
    <source>
        <dbReference type="SAM" id="Phobius"/>
    </source>
</evidence>
<evidence type="ECO:0000313" key="3">
    <source>
        <dbReference type="EMBL" id="PZA22438.1"/>
    </source>
</evidence>
<keyword evidence="1" id="KW-0812">Transmembrane</keyword>
<evidence type="ECO:0000313" key="2">
    <source>
        <dbReference type="EMBL" id="MBB3675550.1"/>
    </source>
</evidence>
<dbReference type="AlphaFoldDB" id="A0A323VU72"/>
<dbReference type="Proteomes" id="UP000580718">
    <property type="component" value="Unassembled WGS sequence"/>
</dbReference>
<gene>
    <name evidence="3" type="ORF">DMO24_05040</name>
    <name evidence="2" type="ORF">FHX36_001285</name>
</gene>
<dbReference type="OrthoDB" id="27509at2"/>
<reference evidence="2 5" key="2">
    <citation type="submission" date="2020-08" db="EMBL/GenBank/DDBJ databases">
        <title>Sequencing the genomes of 1000 actinobacteria strains.</title>
        <authorList>
            <person name="Klenk H.-P."/>
        </authorList>
    </citation>
    <scope>NUCLEOTIDE SEQUENCE [LARGE SCALE GENOMIC DNA]</scope>
    <source>
        <strain evidence="2 5">DSM 16678</strain>
    </source>
</reference>
<protein>
    <submittedName>
        <fullName evidence="3">DUF1772 domain-containing protein</fullName>
    </submittedName>
</protein>
<dbReference type="RefSeq" id="WP_110551248.1">
    <property type="nucleotide sequence ID" value="NZ_JACIBU010000001.1"/>
</dbReference>
<keyword evidence="1" id="KW-0472">Membrane</keyword>
<dbReference type="EMBL" id="JACIBU010000001">
    <property type="protein sequence ID" value="MBB3675550.1"/>
    <property type="molecule type" value="Genomic_DNA"/>
</dbReference>
<evidence type="ECO:0000313" key="5">
    <source>
        <dbReference type="Proteomes" id="UP000580718"/>
    </source>
</evidence>
<comment type="caution">
    <text evidence="3">The sequence shown here is derived from an EMBL/GenBank/DDBJ whole genome shotgun (WGS) entry which is preliminary data.</text>
</comment>
<accession>A0A323VU72</accession>
<feature type="transmembrane region" description="Helical" evidence="1">
    <location>
        <begin position="76"/>
        <end position="99"/>
    </location>
</feature>
<keyword evidence="1" id="KW-1133">Transmembrane helix</keyword>
<dbReference type="EMBL" id="QKNV01000032">
    <property type="protein sequence ID" value="PZA22438.1"/>
    <property type="molecule type" value="Genomic_DNA"/>
</dbReference>
<name>A0A323VU72_9ACTN</name>
<organism evidence="3 4">
    <name type="scientific">Modestobacter versicolor</name>
    <dbReference type="NCBI Taxonomy" id="429133"/>
    <lineage>
        <taxon>Bacteria</taxon>
        <taxon>Bacillati</taxon>
        <taxon>Actinomycetota</taxon>
        <taxon>Actinomycetes</taxon>
        <taxon>Geodermatophilales</taxon>
        <taxon>Geodermatophilaceae</taxon>
        <taxon>Modestobacter</taxon>
    </lineage>
</organism>
<dbReference type="Proteomes" id="UP000247602">
    <property type="component" value="Unassembled WGS sequence"/>
</dbReference>
<evidence type="ECO:0000313" key="4">
    <source>
        <dbReference type="Proteomes" id="UP000247602"/>
    </source>
</evidence>
<keyword evidence="4" id="KW-1185">Reference proteome</keyword>
<reference evidence="3 4" key="1">
    <citation type="submission" date="2018-06" db="EMBL/GenBank/DDBJ databases">
        <title>Draft genome sequence of Modestobacter versicolor CP153-2.</title>
        <authorList>
            <person name="Gundlapally S.R."/>
        </authorList>
    </citation>
    <scope>NUCLEOTIDE SEQUENCE [LARGE SCALE GENOMIC DNA]</scope>
    <source>
        <strain evidence="3 4">CP153-2</strain>
    </source>
</reference>
<sequence>MSAVAVAHLLLVGGYAGFQGTVRALVYPQFTAVPASAFAGYEQSHSRRISVVVGPLFAGQLVTTGWLLLARPAGVVPAAVLGSAACLAVVLAVTAWGAVPQHRRLGAGFDPAAYAALLRVDTVRLVAAAANVAASAWAVLG</sequence>